<name>A0A8J4XRG3_CHIOP</name>
<dbReference type="EMBL" id="JACEEZ010021773">
    <property type="protein sequence ID" value="KAG0713077.1"/>
    <property type="molecule type" value="Genomic_DNA"/>
</dbReference>
<evidence type="ECO:0000256" key="1">
    <source>
        <dbReference type="SAM" id="MobiDB-lite"/>
    </source>
</evidence>
<feature type="region of interest" description="Disordered" evidence="1">
    <location>
        <begin position="105"/>
        <end position="133"/>
    </location>
</feature>
<protein>
    <submittedName>
        <fullName evidence="2">Uncharacterized protein</fullName>
    </submittedName>
</protein>
<feature type="compositionally biased region" description="Basic and acidic residues" evidence="1">
    <location>
        <begin position="124"/>
        <end position="133"/>
    </location>
</feature>
<sequence length="264" mass="28975">MKPPLPGPERRRANINRSPIHPSLKLVRHGLKIRGDFWVKNPAVVHGDGKAREGTYHEKTGPAPDLISGLEGPTAPRPQSWAVAGERHGGAWSRPLEKWGWGSVRVSPSPPRLKHRPRNGPVSHRTENGERPAEFRLSHHIRGAGGTCGVRRVLGCSYARHLLLKRFKPHGRASPERTSARNHGGGSGDVLGDVKMGLFGTFQAFKSVRTFAMIPGIGKTCHLFPLGGAPPVEFDSLLRRNAPARWMSKVLYSFKFGISRAFSA</sequence>
<reference evidence="2" key="1">
    <citation type="submission" date="2020-07" db="EMBL/GenBank/DDBJ databases">
        <title>The High-quality genome of the commercially important snow crab, Chionoecetes opilio.</title>
        <authorList>
            <person name="Jeong J.-H."/>
            <person name="Ryu S."/>
        </authorList>
    </citation>
    <scope>NUCLEOTIDE SEQUENCE</scope>
    <source>
        <strain evidence="2">MADBK_172401_WGS</strain>
        <tissue evidence="2">Digestive gland</tissue>
    </source>
</reference>
<keyword evidence="3" id="KW-1185">Reference proteome</keyword>
<evidence type="ECO:0000313" key="3">
    <source>
        <dbReference type="Proteomes" id="UP000770661"/>
    </source>
</evidence>
<comment type="caution">
    <text evidence="2">The sequence shown here is derived from an EMBL/GenBank/DDBJ whole genome shotgun (WGS) entry which is preliminary data.</text>
</comment>
<dbReference type="Proteomes" id="UP000770661">
    <property type="component" value="Unassembled WGS sequence"/>
</dbReference>
<dbReference type="AlphaFoldDB" id="A0A8J4XRG3"/>
<accession>A0A8J4XRG3</accession>
<gene>
    <name evidence="2" type="ORF">GWK47_017033</name>
</gene>
<evidence type="ECO:0000313" key="2">
    <source>
        <dbReference type="EMBL" id="KAG0713077.1"/>
    </source>
</evidence>
<proteinExistence type="predicted"/>
<organism evidence="2 3">
    <name type="scientific">Chionoecetes opilio</name>
    <name type="common">Atlantic snow crab</name>
    <name type="synonym">Cancer opilio</name>
    <dbReference type="NCBI Taxonomy" id="41210"/>
    <lineage>
        <taxon>Eukaryota</taxon>
        <taxon>Metazoa</taxon>
        <taxon>Ecdysozoa</taxon>
        <taxon>Arthropoda</taxon>
        <taxon>Crustacea</taxon>
        <taxon>Multicrustacea</taxon>
        <taxon>Malacostraca</taxon>
        <taxon>Eumalacostraca</taxon>
        <taxon>Eucarida</taxon>
        <taxon>Decapoda</taxon>
        <taxon>Pleocyemata</taxon>
        <taxon>Brachyura</taxon>
        <taxon>Eubrachyura</taxon>
        <taxon>Majoidea</taxon>
        <taxon>Majidae</taxon>
        <taxon>Chionoecetes</taxon>
    </lineage>
</organism>